<evidence type="ECO:0000313" key="3">
    <source>
        <dbReference type="Proteomes" id="UP000055019"/>
    </source>
</evidence>
<accession>A0A158JY46</accession>
<sequence>MDWIKYLWAALGGGVFTVAALGALGALFKDVFTAWMTRRVSLSLDKKADRYKHELARDMEHYKDELNRRQSVDRVKAEIRKSVAERLLDARLTALHEINAQLSSFPSWLVAGMARNFQRMERIEELRTRLDAFVPAIQSNALYFDIQFVSDYHVLHRALINYSMEWTSETVRPLSHPDAIAISTVTAMLKQRIDHMLKALPSELSALIVSDEV</sequence>
<keyword evidence="1" id="KW-0472">Membrane</keyword>
<dbReference type="Proteomes" id="UP000055019">
    <property type="component" value="Unassembled WGS sequence"/>
</dbReference>
<reference evidence="2" key="1">
    <citation type="submission" date="2016-01" db="EMBL/GenBank/DDBJ databases">
        <authorList>
            <person name="Peeters C."/>
        </authorList>
    </citation>
    <scope>NUCLEOTIDE SEQUENCE [LARGE SCALE GENOMIC DNA]</scope>
    <source>
        <strain evidence="2">LMG 29317</strain>
    </source>
</reference>
<keyword evidence="3" id="KW-1185">Reference proteome</keyword>
<organism evidence="2 3">
    <name type="scientific">Caballeronia arvi</name>
    <dbReference type="NCBI Taxonomy" id="1777135"/>
    <lineage>
        <taxon>Bacteria</taxon>
        <taxon>Pseudomonadati</taxon>
        <taxon>Pseudomonadota</taxon>
        <taxon>Betaproteobacteria</taxon>
        <taxon>Burkholderiales</taxon>
        <taxon>Burkholderiaceae</taxon>
        <taxon>Caballeronia</taxon>
    </lineage>
</organism>
<dbReference type="AlphaFoldDB" id="A0A158JY46"/>
<dbReference type="EMBL" id="FCOM02000021">
    <property type="protein sequence ID" value="SAL73403.1"/>
    <property type="molecule type" value="Genomic_DNA"/>
</dbReference>
<keyword evidence="1" id="KW-0812">Transmembrane</keyword>
<keyword evidence="1" id="KW-1133">Transmembrane helix</keyword>
<comment type="caution">
    <text evidence="2">The sequence shown here is derived from an EMBL/GenBank/DDBJ whole genome shotgun (WGS) entry which is preliminary data.</text>
</comment>
<evidence type="ECO:0000313" key="2">
    <source>
        <dbReference type="EMBL" id="SAL73403.1"/>
    </source>
</evidence>
<protein>
    <submittedName>
        <fullName evidence="2">Uncharacterized protein</fullName>
    </submittedName>
</protein>
<proteinExistence type="predicted"/>
<gene>
    <name evidence="2" type="ORF">AWB74_04482</name>
</gene>
<evidence type="ECO:0000256" key="1">
    <source>
        <dbReference type="SAM" id="Phobius"/>
    </source>
</evidence>
<name>A0A158JY46_9BURK</name>
<feature type="transmembrane region" description="Helical" evidence="1">
    <location>
        <begin position="6"/>
        <end position="28"/>
    </location>
</feature>
<dbReference type="RefSeq" id="WP_143749299.1">
    <property type="nucleotide sequence ID" value="NZ_FCOM02000021.1"/>
</dbReference>